<evidence type="ECO:0008006" key="6">
    <source>
        <dbReference type="Google" id="ProtNLM"/>
    </source>
</evidence>
<organism evidence="4 5">
    <name type="scientific">Coemansia brasiliensis</name>
    <dbReference type="NCBI Taxonomy" id="2650707"/>
    <lineage>
        <taxon>Eukaryota</taxon>
        <taxon>Fungi</taxon>
        <taxon>Fungi incertae sedis</taxon>
        <taxon>Zoopagomycota</taxon>
        <taxon>Kickxellomycotina</taxon>
        <taxon>Kickxellomycetes</taxon>
        <taxon>Kickxellales</taxon>
        <taxon>Kickxellaceae</taxon>
        <taxon>Coemansia</taxon>
    </lineage>
</organism>
<keyword evidence="3" id="KW-0732">Signal</keyword>
<feature type="transmembrane region" description="Helical" evidence="2">
    <location>
        <begin position="354"/>
        <end position="375"/>
    </location>
</feature>
<dbReference type="AlphaFoldDB" id="A0A9W8LY08"/>
<keyword evidence="2" id="KW-0812">Transmembrane</keyword>
<reference evidence="4" key="1">
    <citation type="submission" date="2022-07" db="EMBL/GenBank/DDBJ databases">
        <title>Phylogenomic reconstructions and comparative analyses of Kickxellomycotina fungi.</title>
        <authorList>
            <person name="Reynolds N.K."/>
            <person name="Stajich J.E."/>
            <person name="Barry K."/>
            <person name="Grigoriev I.V."/>
            <person name="Crous P."/>
            <person name="Smith M.E."/>
        </authorList>
    </citation>
    <scope>NUCLEOTIDE SEQUENCE</scope>
    <source>
        <strain evidence="4">NRRL 1566</strain>
    </source>
</reference>
<keyword evidence="2" id="KW-0472">Membrane</keyword>
<dbReference type="SUPFAM" id="SSF50494">
    <property type="entry name" value="Trypsin-like serine proteases"/>
    <property type="match status" value="1"/>
</dbReference>
<dbReference type="InterPro" id="IPR043504">
    <property type="entry name" value="Peptidase_S1_PA_chymotrypsin"/>
</dbReference>
<dbReference type="Gene3D" id="2.40.10.10">
    <property type="entry name" value="Trypsin-like serine proteases"/>
    <property type="match status" value="1"/>
</dbReference>
<keyword evidence="2" id="KW-1133">Transmembrane helix</keyword>
<name>A0A9W8LY08_9FUNG</name>
<keyword evidence="5" id="KW-1185">Reference proteome</keyword>
<feature type="region of interest" description="Disordered" evidence="1">
    <location>
        <begin position="405"/>
        <end position="458"/>
    </location>
</feature>
<comment type="caution">
    <text evidence="4">The sequence shown here is derived from an EMBL/GenBank/DDBJ whole genome shotgun (WGS) entry which is preliminary data.</text>
</comment>
<evidence type="ECO:0000313" key="4">
    <source>
        <dbReference type="EMBL" id="KAJ2849528.1"/>
    </source>
</evidence>
<protein>
    <recommendedName>
        <fullName evidence="6">Peptidase S1 domain-containing protein</fullName>
    </recommendedName>
</protein>
<feature type="region of interest" description="Disordered" evidence="1">
    <location>
        <begin position="313"/>
        <end position="348"/>
    </location>
</feature>
<feature type="chain" id="PRO_5040764331" description="Peptidase S1 domain-containing protein" evidence="3">
    <location>
        <begin position="23"/>
        <end position="473"/>
    </location>
</feature>
<dbReference type="InterPro" id="IPR009003">
    <property type="entry name" value="Peptidase_S1_PA"/>
</dbReference>
<dbReference type="OrthoDB" id="6380398at2759"/>
<feature type="signal peptide" evidence="3">
    <location>
        <begin position="1"/>
        <end position="22"/>
    </location>
</feature>
<dbReference type="EMBL" id="JANBUW010000073">
    <property type="protein sequence ID" value="KAJ2849528.1"/>
    <property type="molecule type" value="Genomic_DNA"/>
</dbReference>
<evidence type="ECO:0000256" key="1">
    <source>
        <dbReference type="SAM" id="MobiDB-lite"/>
    </source>
</evidence>
<evidence type="ECO:0000313" key="5">
    <source>
        <dbReference type="Proteomes" id="UP001139887"/>
    </source>
</evidence>
<gene>
    <name evidence="4" type="ORF">IWW36_002566</name>
</gene>
<feature type="compositionally biased region" description="Polar residues" evidence="1">
    <location>
        <begin position="442"/>
        <end position="456"/>
    </location>
</feature>
<evidence type="ECO:0000256" key="3">
    <source>
        <dbReference type="SAM" id="SignalP"/>
    </source>
</evidence>
<proteinExistence type="predicted"/>
<sequence length="473" mass="52520">MGYLLFPSLVFYLLAIAVAVYCSPLGSSKLSARQTVQDLSKLKGGVFVKDGKQTMCGLALIDNKSAMVSADCLEYNGSDINEDVIYTVYIDSGFDNKTSNHIVTKITVHPNYDRKTKANNVAVLEYNDDAWVDWYNYNAIDPYKWKNLVYVQRYVEDVSMGTWGMPKLVRAKYTNDTTCKEISPLYGDNLSDITCHDAVTEPPNSELSSCNVPYSTVYALIDGIVFQAGFFSYAEISGGSDFCSYDQMRTYFTLVANYLEFARETINRTVYYYEQDDTSYPQTNPYYVMNNSQKQNSDFTMVGGDIYALQNRDSVSTQESSDISNSDNSLMSSDHETSGNNESSSDGLSKSTTIIIAVCCSVGTLILAALAFFLVRWWRGHISRPRDPMQETNAQHILADDIGGAYLPASTSNHGDDAPSETSSNEVKNHNMPPAYVDSVASPISDSQTNTYQASAPLSPLVAMPEPYSYEKR</sequence>
<accession>A0A9W8LY08</accession>
<evidence type="ECO:0000256" key="2">
    <source>
        <dbReference type="SAM" id="Phobius"/>
    </source>
</evidence>
<dbReference type="Proteomes" id="UP001139887">
    <property type="component" value="Unassembled WGS sequence"/>
</dbReference>